<protein>
    <submittedName>
        <fullName evidence="2">Uncharacterized protein</fullName>
    </submittedName>
</protein>
<name>A0A3M2M180_9ACTN</name>
<accession>A0A3M2M180</accession>
<evidence type="ECO:0000313" key="2">
    <source>
        <dbReference type="EMBL" id="RMI43429.1"/>
    </source>
</evidence>
<feature type="region of interest" description="Disordered" evidence="1">
    <location>
        <begin position="40"/>
        <end position="64"/>
    </location>
</feature>
<organism evidence="2 3">
    <name type="scientific">Streptomyces triticirhizae</name>
    <dbReference type="NCBI Taxonomy" id="2483353"/>
    <lineage>
        <taxon>Bacteria</taxon>
        <taxon>Bacillati</taxon>
        <taxon>Actinomycetota</taxon>
        <taxon>Actinomycetes</taxon>
        <taxon>Kitasatosporales</taxon>
        <taxon>Streptomycetaceae</taxon>
        <taxon>Streptomyces</taxon>
    </lineage>
</organism>
<evidence type="ECO:0000313" key="3">
    <source>
        <dbReference type="Proteomes" id="UP000278673"/>
    </source>
</evidence>
<comment type="caution">
    <text evidence="2">The sequence shown here is derived from an EMBL/GenBank/DDBJ whole genome shotgun (WGS) entry which is preliminary data.</text>
</comment>
<dbReference type="EMBL" id="RFFJ01000024">
    <property type="protein sequence ID" value="RMI43429.1"/>
    <property type="molecule type" value="Genomic_DNA"/>
</dbReference>
<evidence type="ECO:0000256" key="1">
    <source>
        <dbReference type="SAM" id="MobiDB-lite"/>
    </source>
</evidence>
<proteinExistence type="predicted"/>
<reference evidence="2 3" key="1">
    <citation type="submission" date="2018-10" db="EMBL/GenBank/DDBJ databases">
        <title>Isolation, diversity and antifungal activity of actinobacteria from wheat.</title>
        <authorList>
            <person name="Han C."/>
        </authorList>
    </citation>
    <scope>NUCLEOTIDE SEQUENCE [LARGE SCALE GENOMIC DNA]</scope>
    <source>
        <strain evidence="2 3">NEAU-YY642</strain>
    </source>
</reference>
<dbReference type="Proteomes" id="UP000278673">
    <property type="component" value="Unassembled WGS sequence"/>
</dbReference>
<sequence>MDLYAVVTLLLALRVLGPDVLHLIRRLLGAGVRIGAADLAARRPTRRPTQPPTAGLPAGEEIQA</sequence>
<dbReference type="AlphaFoldDB" id="A0A3M2M180"/>
<keyword evidence="3" id="KW-1185">Reference proteome</keyword>
<gene>
    <name evidence="2" type="ORF">EBN88_07325</name>
</gene>